<feature type="region of interest" description="Disordered" evidence="1">
    <location>
        <begin position="62"/>
        <end position="95"/>
    </location>
</feature>
<comment type="caution">
    <text evidence="2">The sequence shown here is derived from an EMBL/GenBank/DDBJ whole genome shotgun (WGS) entry which is preliminary data.</text>
</comment>
<evidence type="ECO:0000313" key="3">
    <source>
        <dbReference type="Proteomes" id="UP000306378"/>
    </source>
</evidence>
<dbReference type="Proteomes" id="UP000306378">
    <property type="component" value="Unassembled WGS sequence"/>
</dbReference>
<evidence type="ECO:0000313" key="2">
    <source>
        <dbReference type="EMBL" id="TLF76730.1"/>
    </source>
</evidence>
<accession>A0A5R8NM20</accession>
<name>A0A5R8NM20_9NOCA</name>
<protein>
    <submittedName>
        <fullName evidence="2">Uncharacterized protein</fullName>
    </submittedName>
</protein>
<evidence type="ECO:0000256" key="1">
    <source>
        <dbReference type="SAM" id="MobiDB-lite"/>
    </source>
</evidence>
<proteinExistence type="predicted"/>
<reference evidence="2 3" key="1">
    <citation type="submission" date="2019-05" db="EMBL/GenBank/DDBJ databases">
        <title>Genomes sequences of two Nocardia cyriacigeorgica environmental isolates, type strains Nocardia asteroides ATCC 19247 and Nocardia cyriacigeorgica DSM 44484.</title>
        <authorList>
            <person name="Vautrin F."/>
            <person name="Bergeron E."/>
            <person name="Dubost A."/>
            <person name="Abrouk D."/>
            <person name="Rodriguez Nava V."/>
            <person name="Pujic P."/>
        </authorList>
    </citation>
    <scope>NUCLEOTIDE SEQUENCE [LARGE SCALE GENOMIC DNA]</scope>
    <source>
        <strain evidence="2 3">EML 446</strain>
    </source>
</reference>
<organism evidence="2 3">
    <name type="scientific">Nocardia cyriacigeorgica</name>
    <dbReference type="NCBI Taxonomy" id="135487"/>
    <lineage>
        <taxon>Bacteria</taxon>
        <taxon>Bacillati</taxon>
        <taxon>Actinomycetota</taxon>
        <taxon>Actinomycetes</taxon>
        <taxon>Mycobacteriales</taxon>
        <taxon>Nocardiaceae</taxon>
        <taxon>Nocardia</taxon>
    </lineage>
</organism>
<gene>
    <name evidence="2" type="ORF">FEK34_17705</name>
</gene>
<dbReference type="EMBL" id="VBUT01000006">
    <property type="protein sequence ID" value="TLF76730.1"/>
    <property type="molecule type" value="Genomic_DNA"/>
</dbReference>
<dbReference type="AlphaFoldDB" id="A0A5R8NM20"/>
<dbReference type="RefSeq" id="WP_138448895.1">
    <property type="nucleotide sequence ID" value="NZ_VBUT01000006.1"/>
</dbReference>
<sequence length="107" mass="11592">MMQMRSRSAVLEFVDEVTVRYGSLDAYFTRLRTELDDEPTVVLPVLTDTPTSPTAWAAVAREDTVTSTADPGEVRGPGLPDAEVPQEPVAKGGNGAATLWSRLWGRS</sequence>